<evidence type="ECO:0000313" key="4">
    <source>
        <dbReference type="Proteomes" id="UP000424462"/>
    </source>
</evidence>
<dbReference type="InterPro" id="IPR025668">
    <property type="entry name" value="Tnp_DDE_dom"/>
</dbReference>
<dbReference type="Pfam" id="PF13701">
    <property type="entry name" value="DDE_Tnp_1_4"/>
    <property type="match status" value="1"/>
</dbReference>
<evidence type="ECO:0000256" key="1">
    <source>
        <dbReference type="SAM" id="MobiDB-lite"/>
    </source>
</evidence>
<dbReference type="KEGG" id="cok:COCCU_00310"/>
<feature type="compositionally biased region" description="Polar residues" evidence="1">
    <location>
        <begin position="341"/>
        <end position="353"/>
    </location>
</feature>
<organism evidence="3 4">
    <name type="scientific">Corynebacterium occultum</name>
    <dbReference type="NCBI Taxonomy" id="2675219"/>
    <lineage>
        <taxon>Bacteria</taxon>
        <taxon>Bacillati</taxon>
        <taxon>Actinomycetota</taxon>
        <taxon>Actinomycetes</taxon>
        <taxon>Mycobacteriales</taxon>
        <taxon>Corynebacteriaceae</taxon>
        <taxon>Corynebacterium</taxon>
    </lineage>
</organism>
<dbReference type="EMBL" id="CP046455">
    <property type="protein sequence ID" value="QGU06030.1"/>
    <property type="molecule type" value="Genomic_DNA"/>
</dbReference>
<protein>
    <recommendedName>
        <fullName evidence="2">Transposase DDE domain-containing protein</fullName>
    </recommendedName>
</protein>
<dbReference type="Proteomes" id="UP000424462">
    <property type="component" value="Chromosome"/>
</dbReference>
<feature type="compositionally biased region" description="Polar residues" evidence="1">
    <location>
        <begin position="361"/>
        <end position="381"/>
    </location>
</feature>
<sequence>MLLAQAADRVGVADAIDTALGDRQKPNLVHTTGHTMTSLALALAIGGDDATDINLLNPLVATGLIDKIPSDSTIHRRHHELHDSGDEDEHSAELIDDASTAAVLAGMKTARTTAWGMCGKHSPATRASLKNPLVIDIDATEVASHSDKEHAMPTWKKHFGFHPLTAIIDHGAGLTGEPTAVLLRPGNAGSNTADDHIMVLNQTLSAIPDHTDGHDWGRRLLVRTDAAGGSKKFINHLDQQGLAYSVGIGTFWQIADIASTLGDKVKQGIIRPDGTVSDIDDALRRGHHQSHALLGRGTRRHRFERLSTGYAVYHPRRTRRIRCAAAHHRSGWPTHRRCLSPTGQDTPKPSMFSTGHVAGASNASATSRTVAWENSHTPPSG</sequence>
<feature type="region of interest" description="Disordered" evidence="1">
    <location>
        <begin position="332"/>
        <end position="381"/>
    </location>
</feature>
<reference evidence="3 4" key="1">
    <citation type="submission" date="2019-11" db="EMBL/GenBank/DDBJ databases">
        <title>Complete genome sequence of Corynebacterium kalinowskii 1959, a novel Corynebacterium species isolated from soil of a small paddock in Vilsendorf, Germany.</title>
        <authorList>
            <person name="Schaffert L."/>
            <person name="Ruwe M."/>
            <person name="Milse J."/>
            <person name="Hanuschka K."/>
            <person name="Ortseifen V."/>
            <person name="Droste J."/>
            <person name="Brandt D."/>
            <person name="Schlueter L."/>
            <person name="Kutter Y."/>
            <person name="Vinke S."/>
            <person name="Viehoefer P."/>
            <person name="Jacob L."/>
            <person name="Luebke N.-C."/>
            <person name="Schulte-Berndt E."/>
            <person name="Hain C."/>
            <person name="Linder M."/>
            <person name="Schmidt P."/>
            <person name="Wollenschlaeger L."/>
            <person name="Luttermann T."/>
            <person name="Thieme E."/>
            <person name="Hassa J."/>
            <person name="Haak M."/>
            <person name="Wittchen M."/>
            <person name="Mentz A."/>
            <person name="Persicke M."/>
            <person name="Busche T."/>
            <person name="Ruckert C."/>
        </authorList>
    </citation>
    <scope>NUCLEOTIDE SEQUENCE [LARGE SCALE GENOMIC DNA]</scope>
    <source>
        <strain evidence="3 4">2039</strain>
    </source>
</reference>
<proteinExistence type="predicted"/>
<evidence type="ECO:0000259" key="2">
    <source>
        <dbReference type="Pfam" id="PF13701"/>
    </source>
</evidence>
<name>A0A6B8W7V1_9CORY</name>
<keyword evidence="4" id="KW-1185">Reference proteome</keyword>
<feature type="domain" description="Transposase DDE" evidence="2">
    <location>
        <begin position="1"/>
        <end position="266"/>
    </location>
</feature>
<gene>
    <name evidence="3" type="ORF">COCCU_00310</name>
</gene>
<evidence type="ECO:0000313" key="3">
    <source>
        <dbReference type="EMBL" id="QGU06030.1"/>
    </source>
</evidence>
<accession>A0A6B8W7V1</accession>
<dbReference type="AlphaFoldDB" id="A0A6B8W7V1"/>